<keyword evidence="2" id="KW-1133">Transmembrane helix</keyword>
<evidence type="ECO:0000256" key="1">
    <source>
        <dbReference type="SAM" id="MobiDB-lite"/>
    </source>
</evidence>
<feature type="compositionally biased region" description="Low complexity" evidence="1">
    <location>
        <begin position="294"/>
        <end position="320"/>
    </location>
</feature>
<keyword evidence="2" id="KW-0472">Membrane</keyword>
<feature type="signal peptide" evidence="3">
    <location>
        <begin position="1"/>
        <end position="18"/>
    </location>
</feature>
<feature type="chain" id="PRO_5047325809" evidence="3">
    <location>
        <begin position="19"/>
        <end position="329"/>
    </location>
</feature>
<keyword evidence="3" id="KW-0732">Signal</keyword>
<accession>A0ABR3V420</accession>
<evidence type="ECO:0000313" key="5">
    <source>
        <dbReference type="Proteomes" id="UP001583172"/>
    </source>
</evidence>
<feature type="transmembrane region" description="Helical" evidence="2">
    <location>
        <begin position="217"/>
        <end position="242"/>
    </location>
</feature>
<keyword evidence="2" id="KW-0812">Transmembrane</keyword>
<organism evidence="4 5">
    <name type="scientific">Humicola insolens</name>
    <name type="common">Soft-rot fungus</name>
    <dbReference type="NCBI Taxonomy" id="85995"/>
    <lineage>
        <taxon>Eukaryota</taxon>
        <taxon>Fungi</taxon>
        <taxon>Dikarya</taxon>
        <taxon>Ascomycota</taxon>
        <taxon>Pezizomycotina</taxon>
        <taxon>Sordariomycetes</taxon>
        <taxon>Sordariomycetidae</taxon>
        <taxon>Sordariales</taxon>
        <taxon>Chaetomiaceae</taxon>
        <taxon>Mycothermus</taxon>
    </lineage>
</organism>
<proteinExistence type="predicted"/>
<feature type="region of interest" description="Disordered" evidence="1">
    <location>
        <begin position="294"/>
        <end position="329"/>
    </location>
</feature>
<gene>
    <name evidence="4" type="ORF">VTJ49DRAFT_5045</name>
</gene>
<comment type="caution">
    <text evidence="4">The sequence shown here is derived from an EMBL/GenBank/DDBJ whole genome shotgun (WGS) entry which is preliminary data.</text>
</comment>
<protein>
    <submittedName>
        <fullName evidence="4">Uncharacterized protein</fullName>
    </submittedName>
</protein>
<evidence type="ECO:0000256" key="2">
    <source>
        <dbReference type="SAM" id="Phobius"/>
    </source>
</evidence>
<evidence type="ECO:0000313" key="4">
    <source>
        <dbReference type="EMBL" id="KAL1836533.1"/>
    </source>
</evidence>
<keyword evidence="5" id="KW-1185">Reference proteome</keyword>
<dbReference type="EMBL" id="JAZGSY010000399">
    <property type="protein sequence ID" value="KAL1836533.1"/>
    <property type="molecule type" value="Genomic_DNA"/>
</dbReference>
<feature type="region of interest" description="Disordered" evidence="1">
    <location>
        <begin position="137"/>
        <end position="157"/>
    </location>
</feature>
<evidence type="ECO:0000256" key="3">
    <source>
        <dbReference type="SAM" id="SignalP"/>
    </source>
</evidence>
<name>A0ABR3V420_HUMIN</name>
<dbReference type="Proteomes" id="UP001583172">
    <property type="component" value="Unassembled WGS sequence"/>
</dbReference>
<sequence>MRDSTLFLLASAATLASAGRLECLYTRSSEFANTSPCGDVAALSYCLSHLDVLPTAIQSETERCFVWAGCTASEATTEAARVLGECDHPTNELKLIRRQFISPEGGSAHDAASLPAAVKDSHLVLGRAAAAAPFPITGVPHRPRADSPPTGSPAQCFSQETTETTACPIITTGTESGRRGECVPTVLVNDKCIEGLICAADERGRVNCMYKHSQLDLAGIILAIVFASAIVISIIAICVMCCRERSQHRKIAREAEAAKIAKEAKMQAAVAGKRPGANVTQQPNVEGQPLMYQGAAGAPAAGPAGGAYPPQGQYGQPEQGPYGGQNPFA</sequence>
<reference evidence="4 5" key="1">
    <citation type="journal article" date="2024" name="Commun. Biol.">
        <title>Comparative genomic analysis of thermophilic fungi reveals convergent evolutionary adaptations and gene losses.</title>
        <authorList>
            <person name="Steindorff A.S."/>
            <person name="Aguilar-Pontes M.V."/>
            <person name="Robinson A.J."/>
            <person name="Andreopoulos B."/>
            <person name="LaButti K."/>
            <person name="Kuo A."/>
            <person name="Mondo S."/>
            <person name="Riley R."/>
            <person name="Otillar R."/>
            <person name="Haridas S."/>
            <person name="Lipzen A."/>
            <person name="Grimwood J."/>
            <person name="Schmutz J."/>
            <person name="Clum A."/>
            <person name="Reid I.D."/>
            <person name="Moisan M.C."/>
            <person name="Butler G."/>
            <person name="Nguyen T.T.M."/>
            <person name="Dewar K."/>
            <person name="Conant G."/>
            <person name="Drula E."/>
            <person name="Henrissat B."/>
            <person name="Hansel C."/>
            <person name="Singer S."/>
            <person name="Hutchinson M.I."/>
            <person name="de Vries R.P."/>
            <person name="Natvig D.O."/>
            <person name="Powell A.J."/>
            <person name="Tsang A."/>
            <person name="Grigoriev I.V."/>
        </authorList>
    </citation>
    <scope>NUCLEOTIDE SEQUENCE [LARGE SCALE GENOMIC DNA]</scope>
    <source>
        <strain evidence="4 5">CBS 620.91</strain>
    </source>
</reference>